<comment type="caution">
    <text evidence="2">The sequence shown here is derived from an EMBL/GenBank/DDBJ whole genome shotgun (WGS) entry which is preliminary data.</text>
</comment>
<feature type="compositionally biased region" description="Gly residues" evidence="1">
    <location>
        <begin position="55"/>
        <end position="69"/>
    </location>
</feature>
<name>A0A218XMQ7_PUNGR</name>
<organism evidence="2 3">
    <name type="scientific">Punica granatum</name>
    <name type="common">Pomegranate</name>
    <dbReference type="NCBI Taxonomy" id="22663"/>
    <lineage>
        <taxon>Eukaryota</taxon>
        <taxon>Viridiplantae</taxon>
        <taxon>Streptophyta</taxon>
        <taxon>Embryophyta</taxon>
        <taxon>Tracheophyta</taxon>
        <taxon>Spermatophyta</taxon>
        <taxon>Magnoliopsida</taxon>
        <taxon>eudicotyledons</taxon>
        <taxon>Gunneridae</taxon>
        <taxon>Pentapetalae</taxon>
        <taxon>rosids</taxon>
        <taxon>malvids</taxon>
        <taxon>Myrtales</taxon>
        <taxon>Lythraceae</taxon>
        <taxon>Punica</taxon>
    </lineage>
</organism>
<dbReference type="EMBL" id="MTKT01001132">
    <property type="protein sequence ID" value="OWM85771.1"/>
    <property type="molecule type" value="Genomic_DNA"/>
</dbReference>
<reference evidence="3" key="1">
    <citation type="journal article" date="2017" name="Plant J.">
        <title>The pomegranate (Punica granatum L.) genome and the genomics of punicalagin biosynthesis.</title>
        <authorList>
            <person name="Qin G."/>
            <person name="Xu C."/>
            <person name="Ming R."/>
            <person name="Tang H."/>
            <person name="Guyot R."/>
            <person name="Kramer E.M."/>
            <person name="Hu Y."/>
            <person name="Yi X."/>
            <person name="Qi Y."/>
            <person name="Xu X."/>
            <person name="Gao Z."/>
            <person name="Pan H."/>
            <person name="Jian J."/>
            <person name="Tian Y."/>
            <person name="Yue Z."/>
            <person name="Xu Y."/>
        </authorList>
    </citation>
    <scope>NUCLEOTIDE SEQUENCE [LARGE SCALE GENOMIC DNA]</scope>
    <source>
        <strain evidence="3">cv. Dabenzi</strain>
    </source>
</reference>
<dbReference type="Proteomes" id="UP000197138">
    <property type="component" value="Unassembled WGS sequence"/>
</dbReference>
<gene>
    <name evidence="2" type="ORF">CDL15_Pgr023704</name>
</gene>
<dbReference type="AlphaFoldDB" id="A0A218XMQ7"/>
<feature type="compositionally biased region" description="Basic and acidic residues" evidence="1">
    <location>
        <begin position="29"/>
        <end position="45"/>
    </location>
</feature>
<protein>
    <submittedName>
        <fullName evidence="2">Uncharacterized protein</fullName>
    </submittedName>
</protein>
<sequence>MKSGRVGSDRTGPPEEETARKSAGPDWVRWAERTGRVGPAKKELGRGPLTERAAGIGGSGGDGAAGGGSRPRTTR</sequence>
<proteinExistence type="predicted"/>
<evidence type="ECO:0000313" key="2">
    <source>
        <dbReference type="EMBL" id="OWM85771.1"/>
    </source>
</evidence>
<accession>A0A218XMQ7</accession>
<evidence type="ECO:0000256" key="1">
    <source>
        <dbReference type="SAM" id="MobiDB-lite"/>
    </source>
</evidence>
<feature type="region of interest" description="Disordered" evidence="1">
    <location>
        <begin position="1"/>
        <end position="75"/>
    </location>
</feature>
<evidence type="ECO:0000313" key="3">
    <source>
        <dbReference type="Proteomes" id="UP000197138"/>
    </source>
</evidence>